<evidence type="ECO:0000256" key="1">
    <source>
        <dbReference type="ARBA" id="ARBA00022576"/>
    </source>
</evidence>
<name>A0A423K4Y2_9PSED</name>
<dbReference type="FunFam" id="3.40.640.10:FF:000004">
    <property type="entry name" value="Acetylornithine aminotransferase"/>
    <property type="match status" value="1"/>
</dbReference>
<feature type="binding site" evidence="5">
    <location>
        <position position="129"/>
    </location>
    <ligand>
        <name>pyridoxal 5'-phosphate</name>
        <dbReference type="ChEBI" id="CHEBI:597326"/>
    </ligand>
</feature>
<sequence>MTAACLMTTYQPLALSFSKGLGTRLWDQAGREYLDAVAGVAVTNVGHSHPRIVAAISEQAGLLLHTSNLYSIDWQQQLAQKLTRLSDMDRAFFNNSGAEANETALKLARLYGWHKGIEQPLVVVMENAFHGRTLGTLSASDGPAVRLGFSELPGDFVKVPFGDLKALDKVQKAHGPRIVAILMEPIQGESGVQLAPPGYLKAVRELCTRRAWLLMLDEIQTGIGRTGQWFAFQHEGIVPDVMTLAKGLGNGVPIGACLARGKAAELFTPGSHGSTFGGNPLACRVGCTVLEIIEEQGLLENAKVKGERLLARLRIELADDPNVLAIRGQGLMIGIELKQPIRDLTLIAARDHGLLINVTRGKTIRLLPPLTIDEREVEMIVRGVCRALKAA</sequence>
<comment type="subunit">
    <text evidence="5">Homodimer.</text>
</comment>
<dbReference type="CDD" id="cd00610">
    <property type="entry name" value="OAT_like"/>
    <property type="match status" value="1"/>
</dbReference>
<accession>A0A423K4Y2</accession>
<dbReference type="Pfam" id="PF00202">
    <property type="entry name" value="Aminotran_3"/>
    <property type="match status" value="1"/>
</dbReference>
<evidence type="ECO:0000256" key="4">
    <source>
        <dbReference type="ARBA" id="ARBA00022898"/>
    </source>
</evidence>
<dbReference type="EMBL" id="MOBP01000023">
    <property type="protein sequence ID" value="RON46566.1"/>
    <property type="molecule type" value="Genomic_DNA"/>
</dbReference>
<dbReference type="Proteomes" id="UP000283627">
    <property type="component" value="Unassembled WGS sequence"/>
</dbReference>
<keyword evidence="2 5" id="KW-0028">Amino-acid biosynthesis</keyword>
<feature type="binding site" evidence="5">
    <location>
        <position position="274"/>
    </location>
    <ligand>
        <name>N(2)-acetyl-L-ornithine</name>
        <dbReference type="ChEBI" id="CHEBI:57805"/>
    </ligand>
</feature>
<dbReference type="PANTHER" id="PTHR11986">
    <property type="entry name" value="AMINOTRANSFERASE CLASS III"/>
    <property type="match status" value="1"/>
</dbReference>
<feature type="binding site" evidence="5">
    <location>
        <begin position="97"/>
        <end position="98"/>
    </location>
    <ligand>
        <name>pyridoxal 5'-phosphate</name>
        <dbReference type="ChEBI" id="CHEBI:597326"/>
    </ligand>
</feature>
<feature type="modified residue" description="N6-(pyridoxal phosphate)lysine" evidence="5">
    <location>
        <position position="246"/>
    </location>
</feature>
<keyword evidence="5" id="KW-0055">Arginine biosynthesis</keyword>
<comment type="catalytic activity">
    <reaction evidence="5">
        <text>N(2)-acetyl-L-ornithine + 2-oxoglutarate = N-acetyl-L-glutamate 5-semialdehyde + L-glutamate</text>
        <dbReference type="Rhea" id="RHEA:18049"/>
        <dbReference type="ChEBI" id="CHEBI:16810"/>
        <dbReference type="ChEBI" id="CHEBI:29123"/>
        <dbReference type="ChEBI" id="CHEBI:29985"/>
        <dbReference type="ChEBI" id="CHEBI:57805"/>
        <dbReference type="EC" id="2.6.1.11"/>
    </reaction>
</comment>
<dbReference type="PROSITE" id="PS00600">
    <property type="entry name" value="AA_TRANSFER_CLASS_3"/>
    <property type="match status" value="1"/>
</dbReference>
<dbReference type="AlphaFoldDB" id="A0A423K4Y2"/>
<dbReference type="NCBIfam" id="NF002325">
    <property type="entry name" value="PRK01278.1"/>
    <property type="match status" value="1"/>
</dbReference>
<dbReference type="OrthoDB" id="9801052at2"/>
<dbReference type="Gene3D" id="3.90.1150.10">
    <property type="entry name" value="Aspartate Aminotransferase, domain 1"/>
    <property type="match status" value="1"/>
</dbReference>
<dbReference type="PIRSF" id="PIRSF000521">
    <property type="entry name" value="Transaminase_4ab_Lys_Orn"/>
    <property type="match status" value="1"/>
</dbReference>
<dbReference type="InterPro" id="IPR015421">
    <property type="entry name" value="PyrdxlP-dep_Trfase_major"/>
</dbReference>
<dbReference type="EC" id="2.6.1.11" evidence="5"/>
<dbReference type="GO" id="GO:0030170">
    <property type="term" value="F:pyridoxal phosphate binding"/>
    <property type="evidence" value="ECO:0007669"/>
    <property type="project" value="InterPro"/>
</dbReference>
<proteinExistence type="inferred from homology"/>
<keyword evidence="3 5" id="KW-0808">Transferase</keyword>
<evidence type="ECO:0000256" key="3">
    <source>
        <dbReference type="ARBA" id="ARBA00022679"/>
    </source>
</evidence>
<dbReference type="HAMAP" id="MF_01107">
    <property type="entry name" value="ArgD_aminotrans_3"/>
    <property type="match status" value="1"/>
</dbReference>
<dbReference type="GO" id="GO:0005737">
    <property type="term" value="C:cytoplasm"/>
    <property type="evidence" value="ECO:0007669"/>
    <property type="project" value="UniProtKB-SubCell"/>
</dbReference>
<comment type="caution">
    <text evidence="6">The sequence shown here is derived from an EMBL/GenBank/DDBJ whole genome shotgun (WGS) entry which is preliminary data.</text>
</comment>
<evidence type="ECO:0000313" key="7">
    <source>
        <dbReference type="Proteomes" id="UP000283627"/>
    </source>
</evidence>
<dbReference type="UniPathway" id="UPA00068">
    <property type="reaction ID" value="UER00109"/>
</dbReference>
<dbReference type="InterPro" id="IPR004636">
    <property type="entry name" value="AcOrn/SuccOrn_fam"/>
</dbReference>
<feature type="binding site" evidence="5">
    <location>
        <begin position="217"/>
        <end position="220"/>
    </location>
    <ligand>
        <name>pyridoxal 5'-phosphate</name>
        <dbReference type="ChEBI" id="CHEBI:597326"/>
    </ligand>
</feature>
<comment type="cofactor">
    <cofactor evidence="5">
        <name>pyridoxal 5'-phosphate</name>
        <dbReference type="ChEBI" id="CHEBI:597326"/>
    </cofactor>
    <text evidence="5">Binds 1 pyridoxal phosphate per subunit.</text>
</comment>
<comment type="subcellular location">
    <subcellularLocation>
        <location evidence="5">Cytoplasm</location>
    </subcellularLocation>
</comment>
<feature type="binding site" evidence="5">
    <location>
        <position position="275"/>
    </location>
    <ligand>
        <name>pyridoxal 5'-phosphate</name>
        <dbReference type="ChEBI" id="CHEBI:597326"/>
    </ligand>
</feature>
<dbReference type="GO" id="GO:0003992">
    <property type="term" value="F:N2-acetyl-L-ornithine:2-oxoglutarate 5-aminotransferase activity"/>
    <property type="evidence" value="ECO:0007669"/>
    <property type="project" value="UniProtKB-UniRule"/>
</dbReference>
<dbReference type="InterPro" id="IPR050103">
    <property type="entry name" value="Class-III_PLP-dep_AT"/>
</dbReference>
<dbReference type="NCBIfam" id="TIGR00707">
    <property type="entry name" value="argD"/>
    <property type="match status" value="1"/>
</dbReference>
<evidence type="ECO:0000313" key="6">
    <source>
        <dbReference type="EMBL" id="RON46566.1"/>
    </source>
</evidence>
<comment type="similarity">
    <text evidence="5">Belongs to the class-III pyridoxal-phosphate-dependent aminotransferase family. ArgD subfamily.</text>
</comment>
<comment type="pathway">
    <text evidence="5">Amino-acid biosynthesis; L-arginine biosynthesis; N(2)-acetyl-L-ornithine from L-glutamate: step 4/4.</text>
</comment>
<organism evidence="6 7">
    <name type="scientific">Pseudomonas frederiksbergensis</name>
    <dbReference type="NCBI Taxonomy" id="104087"/>
    <lineage>
        <taxon>Bacteria</taxon>
        <taxon>Pseudomonadati</taxon>
        <taxon>Pseudomonadota</taxon>
        <taxon>Gammaproteobacteria</taxon>
        <taxon>Pseudomonadales</taxon>
        <taxon>Pseudomonadaceae</taxon>
        <taxon>Pseudomonas</taxon>
    </lineage>
</organism>
<keyword evidence="5" id="KW-0963">Cytoplasm</keyword>
<dbReference type="InterPro" id="IPR005814">
    <property type="entry name" value="Aminotrans_3"/>
</dbReference>
<dbReference type="GO" id="GO:0006526">
    <property type="term" value="P:L-arginine biosynthetic process"/>
    <property type="evidence" value="ECO:0007669"/>
    <property type="project" value="UniProtKB-UniRule"/>
</dbReference>
<feature type="binding site" evidence="5">
    <location>
        <position position="132"/>
    </location>
    <ligand>
        <name>N(2)-acetyl-L-ornithine</name>
        <dbReference type="ChEBI" id="CHEBI:57805"/>
    </ligand>
</feature>
<protein>
    <recommendedName>
        <fullName evidence="5">Acetylornithine aminotransferase</fullName>
        <shortName evidence="5">ACOAT</shortName>
        <ecNumber evidence="5">2.6.1.11</ecNumber>
    </recommendedName>
</protein>
<dbReference type="STRING" id="104087.PFAS1_06205"/>
<evidence type="ECO:0000256" key="2">
    <source>
        <dbReference type="ARBA" id="ARBA00022605"/>
    </source>
</evidence>
<keyword evidence="1 5" id="KW-0032">Aminotransferase</keyword>
<dbReference type="SUPFAM" id="SSF53383">
    <property type="entry name" value="PLP-dependent transferases"/>
    <property type="match status" value="1"/>
</dbReference>
<dbReference type="InterPro" id="IPR049704">
    <property type="entry name" value="Aminotrans_3_PPA_site"/>
</dbReference>
<dbReference type="InterPro" id="IPR015422">
    <property type="entry name" value="PyrdxlP-dep_Trfase_small"/>
</dbReference>
<gene>
    <name evidence="5" type="primary">argD</name>
    <name evidence="6" type="ORF">BK665_28315</name>
</gene>
<dbReference type="InterPro" id="IPR015424">
    <property type="entry name" value="PyrdxlP-dep_Trfase"/>
</dbReference>
<comment type="miscellaneous">
    <text evidence="5">May also have succinyldiaminopimelate aminotransferase activity, thus carrying out the corresponding step in lysine biosynthesis.</text>
</comment>
<dbReference type="GO" id="GO:0042802">
    <property type="term" value="F:identical protein binding"/>
    <property type="evidence" value="ECO:0007669"/>
    <property type="project" value="TreeGrafter"/>
</dbReference>
<evidence type="ECO:0000256" key="5">
    <source>
        <dbReference type="HAMAP-Rule" id="MF_01107"/>
    </source>
</evidence>
<dbReference type="Gene3D" id="3.40.640.10">
    <property type="entry name" value="Type I PLP-dependent aspartate aminotransferase-like (Major domain)"/>
    <property type="match status" value="1"/>
</dbReference>
<dbReference type="PANTHER" id="PTHR11986:SF79">
    <property type="entry name" value="ACETYLORNITHINE AMINOTRANSFERASE, MITOCHONDRIAL"/>
    <property type="match status" value="1"/>
</dbReference>
<reference evidence="6 7" key="1">
    <citation type="submission" date="2016-10" db="EMBL/GenBank/DDBJ databases">
        <title>Comparative genome analysis of multiple Pseudomonas spp. focuses on biocontrol and plant growth promoting traits.</title>
        <authorList>
            <person name="Tao X.-Y."/>
            <person name="Taylor C.G."/>
        </authorList>
    </citation>
    <scope>NUCLEOTIDE SEQUENCE [LARGE SCALE GENOMIC DNA]</scope>
    <source>
        <strain evidence="6 7">39A2</strain>
    </source>
</reference>
<keyword evidence="4 5" id="KW-0663">Pyridoxal phosphate</keyword>
<dbReference type="RefSeq" id="WP_123410194.1">
    <property type="nucleotide sequence ID" value="NZ_MOBP01000023.1"/>
</dbReference>